<protein>
    <submittedName>
        <fullName evidence="8">LysE family translocator</fullName>
    </submittedName>
</protein>
<evidence type="ECO:0000256" key="6">
    <source>
        <dbReference type="ARBA" id="ARBA00023136"/>
    </source>
</evidence>
<name>A0A5R8Y319_9BACT</name>
<evidence type="ECO:0000256" key="7">
    <source>
        <dbReference type="SAM" id="Phobius"/>
    </source>
</evidence>
<dbReference type="PIRSF" id="PIRSF006324">
    <property type="entry name" value="LeuE"/>
    <property type="match status" value="1"/>
</dbReference>
<keyword evidence="6 7" id="KW-0472">Membrane</keyword>
<dbReference type="PANTHER" id="PTHR30086:SF14">
    <property type="entry name" value="HOMOSERINE_HOMOSERINE LACTONE EFFLUX PROTEIN"/>
    <property type="match status" value="1"/>
</dbReference>
<sequence>MLSYEFLITSLIVVLIPGTGVLYTIATGLFSGKRASFFAALGCTLGIVPALLASSLGLAAIFHTSAVAFQVVKFLGVGYLLYLAWQMWNSSSALSISEKNSKSNYLNIVIKGFMLNILNPKLSIFFLAFIPQFIPSNVHSVLNSMLLLGAVFMIMTFVVFVIYGFLSGLFSAYILKSEKASIFIQRFFATSFAALGLKLAFSERV</sequence>
<evidence type="ECO:0000256" key="4">
    <source>
        <dbReference type="ARBA" id="ARBA00022692"/>
    </source>
</evidence>
<keyword evidence="5 7" id="KW-1133">Transmembrane helix</keyword>
<dbReference type="AlphaFoldDB" id="A0A5R8Y319"/>
<dbReference type="EMBL" id="VANU01000001">
    <property type="protein sequence ID" value="TLP40464.1"/>
    <property type="molecule type" value="Genomic_DNA"/>
</dbReference>
<proteinExistence type="inferred from homology"/>
<dbReference type="Proteomes" id="UP000308901">
    <property type="component" value="Unassembled WGS sequence"/>
</dbReference>
<dbReference type="RefSeq" id="WP_138150755.1">
    <property type="nucleotide sequence ID" value="NZ_VANU01000001.1"/>
</dbReference>
<evidence type="ECO:0000313" key="8">
    <source>
        <dbReference type="EMBL" id="TLP40464.1"/>
    </source>
</evidence>
<keyword evidence="4 7" id="KW-0812">Transmembrane</keyword>
<organism evidence="8 9">
    <name type="scientific">Arcobacter arenosus</name>
    <dbReference type="NCBI Taxonomy" id="2576037"/>
    <lineage>
        <taxon>Bacteria</taxon>
        <taxon>Pseudomonadati</taxon>
        <taxon>Campylobacterota</taxon>
        <taxon>Epsilonproteobacteria</taxon>
        <taxon>Campylobacterales</taxon>
        <taxon>Arcobacteraceae</taxon>
        <taxon>Arcobacter</taxon>
    </lineage>
</organism>
<keyword evidence="3" id="KW-1003">Cell membrane</keyword>
<dbReference type="GO" id="GO:0042970">
    <property type="term" value="F:homoserine transmembrane transporter activity"/>
    <property type="evidence" value="ECO:0007669"/>
    <property type="project" value="TreeGrafter"/>
</dbReference>
<dbReference type="InterPro" id="IPR001123">
    <property type="entry name" value="LeuE-type"/>
</dbReference>
<feature type="transmembrane region" description="Helical" evidence="7">
    <location>
        <begin position="37"/>
        <end position="61"/>
    </location>
</feature>
<dbReference type="OrthoDB" id="9807053at2"/>
<reference evidence="8 9" key="1">
    <citation type="submission" date="2019-05" db="EMBL/GenBank/DDBJ databases">
        <title>Arcobacter sp. nov., isolated from sea sediment.</title>
        <authorList>
            <person name="Kim W."/>
        </authorList>
    </citation>
    <scope>NUCLEOTIDE SEQUENCE [LARGE SCALE GENOMIC DNA]</scope>
    <source>
        <strain evidence="8 9">CAU 1517</strain>
    </source>
</reference>
<dbReference type="Pfam" id="PF01810">
    <property type="entry name" value="LysE"/>
    <property type="match status" value="1"/>
</dbReference>
<evidence type="ECO:0000256" key="2">
    <source>
        <dbReference type="ARBA" id="ARBA00007928"/>
    </source>
</evidence>
<feature type="transmembrane region" description="Helical" evidence="7">
    <location>
        <begin position="6"/>
        <end position="25"/>
    </location>
</feature>
<evidence type="ECO:0000313" key="9">
    <source>
        <dbReference type="Proteomes" id="UP000308901"/>
    </source>
</evidence>
<comment type="caution">
    <text evidence="8">The sequence shown here is derived from an EMBL/GenBank/DDBJ whole genome shotgun (WGS) entry which is preliminary data.</text>
</comment>
<feature type="transmembrane region" description="Helical" evidence="7">
    <location>
        <begin position="105"/>
        <end position="130"/>
    </location>
</feature>
<dbReference type="PANTHER" id="PTHR30086">
    <property type="entry name" value="ARGININE EXPORTER PROTEIN ARGO"/>
    <property type="match status" value="1"/>
</dbReference>
<comment type="similarity">
    <text evidence="2">Belongs to the Rht family.</text>
</comment>
<dbReference type="GO" id="GO:0005886">
    <property type="term" value="C:plasma membrane"/>
    <property type="evidence" value="ECO:0007669"/>
    <property type="project" value="UniProtKB-SubCell"/>
</dbReference>
<feature type="transmembrane region" description="Helical" evidence="7">
    <location>
        <begin position="150"/>
        <end position="175"/>
    </location>
</feature>
<accession>A0A5R8Y319</accession>
<gene>
    <name evidence="8" type="ORF">FDK22_00175</name>
</gene>
<keyword evidence="9" id="KW-1185">Reference proteome</keyword>
<feature type="transmembrane region" description="Helical" evidence="7">
    <location>
        <begin position="67"/>
        <end position="85"/>
    </location>
</feature>
<evidence type="ECO:0000256" key="1">
    <source>
        <dbReference type="ARBA" id="ARBA00004651"/>
    </source>
</evidence>
<comment type="subcellular location">
    <subcellularLocation>
        <location evidence="1">Cell membrane</location>
        <topology evidence="1">Multi-pass membrane protein</topology>
    </subcellularLocation>
</comment>
<evidence type="ECO:0000256" key="5">
    <source>
        <dbReference type="ARBA" id="ARBA00022989"/>
    </source>
</evidence>
<evidence type="ECO:0000256" key="3">
    <source>
        <dbReference type="ARBA" id="ARBA00022475"/>
    </source>
</evidence>